<accession>A0AA50KQA0</accession>
<gene>
    <name evidence="1" type="ORF">PU634_02585</name>
</gene>
<protein>
    <submittedName>
        <fullName evidence="1">DUF4202 domain-containing protein</fullName>
    </submittedName>
</protein>
<evidence type="ECO:0000313" key="2">
    <source>
        <dbReference type="Proteomes" id="UP001223802"/>
    </source>
</evidence>
<dbReference type="PANTHER" id="PTHR41729">
    <property type="entry name" value="GLUTAMYL-TRNA SYNTHETASE"/>
    <property type="match status" value="1"/>
</dbReference>
<dbReference type="PANTHER" id="PTHR41729:SF1">
    <property type="entry name" value="GLUTAMYL-TRNA SYNTHETASE"/>
    <property type="match status" value="1"/>
</dbReference>
<name>A0AA50KQA0_9GAMM</name>
<dbReference type="RefSeq" id="WP_306762516.1">
    <property type="nucleotide sequence ID" value="NZ_CP118224.1"/>
</dbReference>
<keyword evidence="2" id="KW-1185">Reference proteome</keyword>
<dbReference type="AlphaFoldDB" id="A0AA50KQA0"/>
<evidence type="ECO:0000313" key="1">
    <source>
        <dbReference type="EMBL" id="WMC11271.1"/>
    </source>
</evidence>
<dbReference type="Pfam" id="PF13875">
    <property type="entry name" value="DUF4202"/>
    <property type="match status" value="1"/>
</dbReference>
<dbReference type="InterPro" id="IPR025255">
    <property type="entry name" value="DUF4202"/>
</dbReference>
<dbReference type="Proteomes" id="UP001223802">
    <property type="component" value="Chromosome"/>
</dbReference>
<dbReference type="KEGG" id="ope:PU634_02585"/>
<sequence length="196" mass="22184">MSSLSGFERVISAIDQINREDPNQQSSDGTSWPKELLYSERMTQKLCEFAPDADELLHIAARGQHVRRWAIPRAGYPMDRAGYKRWRSELAQYHADLITQLMADAGYGEEAQQRVRDLLLKKRLKQDVGVQTLEDVICLVFLQYYLEDFAARHDKAKVVDIIGKTWRKMSEKGHNAALALPLSPAMQALVGQALAG</sequence>
<reference evidence="1 2" key="1">
    <citation type="submission" date="2023-02" db="EMBL/GenBank/DDBJ databases">
        <title>Complete genome sequence of a novel bacterium Oceanimonas sp. NTOU-MSR1 isolated from marine coast sediment.</title>
        <authorList>
            <person name="Yang H.-T."/>
            <person name="Chen Y.-L."/>
            <person name="Ho Y.-N."/>
        </authorList>
    </citation>
    <scope>NUCLEOTIDE SEQUENCE [LARGE SCALE GENOMIC DNA]</scope>
    <source>
        <strain evidence="1 2">NTOU-MSR1</strain>
    </source>
</reference>
<proteinExistence type="predicted"/>
<dbReference type="EMBL" id="CP118224">
    <property type="protein sequence ID" value="WMC11271.1"/>
    <property type="molecule type" value="Genomic_DNA"/>
</dbReference>
<organism evidence="1 2">
    <name type="scientific">Oceanimonas pelagia</name>
    <dbReference type="NCBI Taxonomy" id="3028314"/>
    <lineage>
        <taxon>Bacteria</taxon>
        <taxon>Pseudomonadati</taxon>
        <taxon>Pseudomonadota</taxon>
        <taxon>Gammaproteobacteria</taxon>
        <taxon>Aeromonadales</taxon>
        <taxon>Aeromonadaceae</taxon>
        <taxon>Oceanimonas</taxon>
    </lineage>
</organism>